<sequence>MIDQADLDSEMEIVQKQIKLKPYDKI</sequence>
<dbReference type="Proteomes" id="UP000677228">
    <property type="component" value="Unassembled WGS sequence"/>
</dbReference>
<evidence type="ECO:0000313" key="1">
    <source>
        <dbReference type="EMBL" id="CAF1241171.1"/>
    </source>
</evidence>
<name>A0A8S2PF61_9BILA</name>
<dbReference type="EMBL" id="CAJOBA010037785">
    <property type="protein sequence ID" value="CAF4048750.1"/>
    <property type="molecule type" value="Genomic_DNA"/>
</dbReference>
<comment type="caution">
    <text evidence="2">The sequence shown here is derived from an EMBL/GenBank/DDBJ whole genome shotgun (WGS) entry which is preliminary data.</text>
</comment>
<dbReference type="AlphaFoldDB" id="A0A8S2PF61"/>
<reference evidence="2" key="1">
    <citation type="submission" date="2021-02" db="EMBL/GenBank/DDBJ databases">
        <authorList>
            <person name="Nowell W R."/>
        </authorList>
    </citation>
    <scope>NUCLEOTIDE SEQUENCE</scope>
</reference>
<evidence type="ECO:0000313" key="3">
    <source>
        <dbReference type="Proteomes" id="UP000682733"/>
    </source>
</evidence>
<organism evidence="2 3">
    <name type="scientific">Didymodactylos carnosus</name>
    <dbReference type="NCBI Taxonomy" id="1234261"/>
    <lineage>
        <taxon>Eukaryota</taxon>
        <taxon>Metazoa</taxon>
        <taxon>Spiralia</taxon>
        <taxon>Gnathifera</taxon>
        <taxon>Rotifera</taxon>
        <taxon>Eurotatoria</taxon>
        <taxon>Bdelloidea</taxon>
        <taxon>Philodinida</taxon>
        <taxon>Philodinidae</taxon>
        <taxon>Didymodactylos</taxon>
    </lineage>
</organism>
<gene>
    <name evidence="1" type="ORF">OVA965_LOCUS25832</name>
    <name evidence="2" type="ORF">TMI583_LOCUS26565</name>
</gene>
<accession>A0A8S2PF61</accession>
<proteinExistence type="predicted"/>
<evidence type="ECO:0000313" key="2">
    <source>
        <dbReference type="EMBL" id="CAF4048750.1"/>
    </source>
</evidence>
<protein>
    <submittedName>
        <fullName evidence="2">Uncharacterized protein</fullName>
    </submittedName>
</protein>
<dbReference type="EMBL" id="CAJNOK010016235">
    <property type="protein sequence ID" value="CAF1241171.1"/>
    <property type="molecule type" value="Genomic_DNA"/>
</dbReference>
<feature type="non-terminal residue" evidence="2">
    <location>
        <position position="1"/>
    </location>
</feature>
<dbReference type="Proteomes" id="UP000682733">
    <property type="component" value="Unassembled WGS sequence"/>
</dbReference>